<accession>A0A1H1VUS0</accession>
<evidence type="ECO:0000313" key="3">
    <source>
        <dbReference type="Proteomes" id="UP000198983"/>
    </source>
</evidence>
<dbReference type="Pfam" id="PF01814">
    <property type="entry name" value="Hemerythrin"/>
    <property type="match status" value="1"/>
</dbReference>
<dbReference type="EMBL" id="LT629732">
    <property type="protein sequence ID" value="SDS88522.1"/>
    <property type="molecule type" value="Genomic_DNA"/>
</dbReference>
<dbReference type="InterPro" id="IPR012312">
    <property type="entry name" value="Hemerythrin-like"/>
</dbReference>
<reference evidence="2 3" key="1">
    <citation type="submission" date="2016-10" db="EMBL/GenBank/DDBJ databases">
        <authorList>
            <person name="de Groot N.N."/>
        </authorList>
    </citation>
    <scope>NUCLEOTIDE SEQUENCE [LARGE SCALE GENOMIC DNA]</scope>
    <source>
        <strain evidence="2 3">DSM 22024</strain>
    </source>
</reference>
<dbReference type="OrthoDB" id="7059309at2"/>
<evidence type="ECO:0000313" key="2">
    <source>
        <dbReference type="EMBL" id="SDS88522.1"/>
    </source>
</evidence>
<evidence type="ECO:0000259" key="1">
    <source>
        <dbReference type="Pfam" id="PF01814"/>
    </source>
</evidence>
<sequence length="169" mass="19132">MAELTWLRSRHMELGTEVEALQATAAWMDDATMLELWDRITGHVTFFVNDLVPYISVEDEILYPALTVAAETATPIDVLRAHHAEIERLAADLDEARRALPLGEDHAWRQVRQALYGLYAVARLHFTVEDEIVLPLLEADLEARDAEELEDAVRAVVHNTQSTLDFQEA</sequence>
<feature type="domain" description="Hemerythrin-like" evidence="1">
    <location>
        <begin position="6"/>
        <end position="137"/>
    </location>
</feature>
<dbReference type="RefSeq" id="WP_157728728.1">
    <property type="nucleotide sequence ID" value="NZ_LT629732.1"/>
</dbReference>
<protein>
    <submittedName>
        <fullName evidence="2">Hemerythrin HHE cation binding domain-containing protein</fullName>
    </submittedName>
</protein>
<organism evidence="2 3">
    <name type="scientific">Actinopolymorpha singaporensis</name>
    <dbReference type="NCBI Taxonomy" id="117157"/>
    <lineage>
        <taxon>Bacteria</taxon>
        <taxon>Bacillati</taxon>
        <taxon>Actinomycetota</taxon>
        <taxon>Actinomycetes</taxon>
        <taxon>Propionibacteriales</taxon>
        <taxon>Actinopolymorphaceae</taxon>
        <taxon>Actinopolymorpha</taxon>
    </lineage>
</organism>
<dbReference type="Proteomes" id="UP000198983">
    <property type="component" value="Chromosome I"/>
</dbReference>
<proteinExistence type="predicted"/>
<dbReference type="Gene3D" id="1.20.120.520">
    <property type="entry name" value="nmb1532 protein domain like"/>
    <property type="match status" value="1"/>
</dbReference>
<dbReference type="AlphaFoldDB" id="A0A1H1VUS0"/>
<keyword evidence="3" id="KW-1185">Reference proteome</keyword>
<gene>
    <name evidence="2" type="ORF">SAMN04489717_4218</name>
</gene>
<dbReference type="STRING" id="117157.SAMN04489717_4218"/>
<name>A0A1H1VUS0_9ACTN</name>